<dbReference type="GO" id="GO:0005829">
    <property type="term" value="C:cytosol"/>
    <property type="evidence" value="ECO:0007669"/>
    <property type="project" value="TreeGrafter"/>
</dbReference>
<evidence type="ECO:0000256" key="4">
    <source>
        <dbReference type="RuleBase" id="RU362116"/>
    </source>
</evidence>
<dbReference type="GO" id="GO:0009424">
    <property type="term" value="C:bacterial-type flagellum hook"/>
    <property type="evidence" value="ECO:0007669"/>
    <property type="project" value="TreeGrafter"/>
</dbReference>
<evidence type="ECO:0000313" key="9">
    <source>
        <dbReference type="Proteomes" id="UP000245444"/>
    </source>
</evidence>
<dbReference type="KEGG" id="mtea:DK419_04290"/>
<name>A0A2U8WK01_9HYPH</name>
<gene>
    <name evidence="8" type="ORF">DK419_04290</name>
</gene>
<accession>A0A2U8WK01</accession>
<dbReference type="GO" id="GO:0009425">
    <property type="term" value="C:bacterial-type flagellum basal body"/>
    <property type="evidence" value="ECO:0007669"/>
    <property type="project" value="UniProtKB-SubCell"/>
</dbReference>
<dbReference type="InterPro" id="IPR020013">
    <property type="entry name" value="Flagellar_FlgE/F/G"/>
</dbReference>
<keyword evidence="8" id="KW-0282">Flagellum</keyword>
<comment type="similarity">
    <text evidence="2 4">Belongs to the flagella basal body rod proteins family.</text>
</comment>
<dbReference type="InterPro" id="IPR001444">
    <property type="entry name" value="Flag_bb_rod_N"/>
</dbReference>
<comment type="function">
    <text evidence="4">A flexible structure which links the flagellar filament to the drive apparatus in the basal body.</text>
</comment>
<keyword evidence="8" id="KW-0969">Cilium</keyword>
<evidence type="ECO:0000256" key="2">
    <source>
        <dbReference type="ARBA" id="ARBA00009677"/>
    </source>
</evidence>
<evidence type="ECO:0000256" key="3">
    <source>
        <dbReference type="ARBA" id="ARBA00023143"/>
    </source>
</evidence>
<feature type="domain" description="Flagellar basal body rod protein N-terminal" evidence="5">
    <location>
        <begin position="7"/>
        <end position="37"/>
    </location>
</feature>
<proteinExistence type="inferred from homology"/>
<feature type="domain" description="Flagellar basal-body/hook protein C-terminal" evidence="6">
    <location>
        <begin position="416"/>
        <end position="458"/>
    </location>
</feature>
<keyword evidence="3 4" id="KW-0975">Bacterial flagellum</keyword>
<keyword evidence="8" id="KW-0966">Cell projection</keyword>
<dbReference type="InterPro" id="IPR010930">
    <property type="entry name" value="Flg_bb/hook_C_dom"/>
</dbReference>
<dbReference type="Pfam" id="PF00460">
    <property type="entry name" value="Flg_bb_rod"/>
    <property type="match status" value="1"/>
</dbReference>
<dbReference type="PANTHER" id="PTHR30435:SF1">
    <property type="entry name" value="FLAGELLAR HOOK PROTEIN FLGE"/>
    <property type="match status" value="1"/>
</dbReference>
<dbReference type="AlphaFoldDB" id="A0A2U8WK01"/>
<evidence type="ECO:0000259" key="7">
    <source>
        <dbReference type="Pfam" id="PF22692"/>
    </source>
</evidence>
<dbReference type="RefSeq" id="WP_109957998.1">
    <property type="nucleotide sequence ID" value="NZ_CP029553.1"/>
</dbReference>
<dbReference type="EMBL" id="CP029553">
    <property type="protein sequence ID" value="AWN45636.1"/>
    <property type="molecule type" value="Genomic_DNA"/>
</dbReference>
<evidence type="ECO:0000313" key="8">
    <source>
        <dbReference type="EMBL" id="AWN45636.1"/>
    </source>
</evidence>
<dbReference type="Proteomes" id="UP000245444">
    <property type="component" value="Chromosome"/>
</dbReference>
<evidence type="ECO:0000256" key="1">
    <source>
        <dbReference type="ARBA" id="ARBA00004117"/>
    </source>
</evidence>
<organism evidence="8 9">
    <name type="scientific">Methylobacterium terrae</name>
    <dbReference type="NCBI Taxonomy" id="2202827"/>
    <lineage>
        <taxon>Bacteria</taxon>
        <taxon>Pseudomonadati</taxon>
        <taxon>Pseudomonadota</taxon>
        <taxon>Alphaproteobacteria</taxon>
        <taxon>Hyphomicrobiales</taxon>
        <taxon>Methylobacteriaceae</taxon>
        <taxon>Methylobacterium</taxon>
    </lineage>
</organism>
<dbReference type="NCBIfam" id="TIGR03506">
    <property type="entry name" value="FlgEFG_subfam"/>
    <property type="match status" value="1"/>
</dbReference>
<evidence type="ECO:0000259" key="6">
    <source>
        <dbReference type="Pfam" id="PF06429"/>
    </source>
</evidence>
<dbReference type="InterPro" id="IPR053967">
    <property type="entry name" value="LlgE_F_G-like_D1"/>
</dbReference>
<reference evidence="8 9" key="1">
    <citation type="submission" date="2018-05" db="EMBL/GenBank/DDBJ databases">
        <title>Complete Genome Sequence of Methylobacterium sp. 17Sr1-28.</title>
        <authorList>
            <person name="Srinivasan S."/>
        </authorList>
    </citation>
    <scope>NUCLEOTIDE SEQUENCE [LARGE SCALE GENOMIC DNA]</scope>
    <source>
        <strain evidence="8 9">17Sr1-28</strain>
    </source>
</reference>
<dbReference type="Pfam" id="PF06429">
    <property type="entry name" value="Flg_bbr_C"/>
    <property type="match status" value="1"/>
</dbReference>
<protein>
    <recommendedName>
        <fullName evidence="4">Flagellar hook protein FlgE</fullName>
    </recommendedName>
</protein>
<keyword evidence="9" id="KW-1185">Reference proteome</keyword>
<comment type="subcellular location">
    <subcellularLocation>
        <location evidence="1 4">Bacterial flagellum basal body</location>
    </subcellularLocation>
</comment>
<dbReference type="PANTHER" id="PTHR30435">
    <property type="entry name" value="FLAGELLAR PROTEIN"/>
    <property type="match status" value="1"/>
</dbReference>
<dbReference type="Pfam" id="PF22692">
    <property type="entry name" value="LlgE_F_G_D1"/>
    <property type="match status" value="1"/>
</dbReference>
<evidence type="ECO:0000259" key="5">
    <source>
        <dbReference type="Pfam" id="PF00460"/>
    </source>
</evidence>
<sequence>MDVFSALQTSVSGLKAQAFSLENISGNIANSQTVGYKRIDTDFVDMLAEQPAKQQTAGSVAAFAKLTNSLQGNVAATGIATNMALNGDGFFTVKTKGGDAGGAPVFSGSDLYTRRGDFSVDRDGYLVNGAGAYLTGQSLDPATGQSTGTGPIRVSDAGLPAKATTGISYAANLPSNPATTSGTALLGTLPGGDPRVLTGTAAGKTVAASDSAAFVGSSVAGGELTAYSGTGTPVSVQLRWAKVADADATAGTGGTWNLFYANQTGTGTSATGTSGTTWQNVGSAFTFNGSGQLTAPTGTSLSIPDLTVNGTKLGAVALNFGTGGLTQYGSSGGQVSTTTLQQDGYAAGTLNSLAVTNDGKLTGTYSNGNSVALAQVGVARFNAPNALKAVSGGNYAQTAESGGPLTGMAGTTIIGGNVEQSNTDTAGEFSKLIVTQQAYSANTRVMSTAQQMMSDLINVIR</sequence>
<dbReference type="SUPFAM" id="SSF117143">
    <property type="entry name" value="Flagellar hook protein flgE"/>
    <property type="match status" value="1"/>
</dbReference>
<feature type="domain" description="Flagellar hook protein FlgE/F/G-like D1" evidence="7">
    <location>
        <begin position="84"/>
        <end position="136"/>
    </location>
</feature>
<dbReference type="OrthoDB" id="8372879at2"/>
<dbReference type="GO" id="GO:0071978">
    <property type="term" value="P:bacterial-type flagellum-dependent swarming motility"/>
    <property type="evidence" value="ECO:0007669"/>
    <property type="project" value="TreeGrafter"/>
</dbReference>
<dbReference type="InterPro" id="IPR037925">
    <property type="entry name" value="FlgE/F/G-like"/>
</dbReference>